<keyword evidence="2 4" id="KW-0560">Oxidoreductase</keyword>
<dbReference type="EC" id="1.2.1.83" evidence="6"/>
<evidence type="ECO:0000256" key="4">
    <source>
        <dbReference type="RuleBase" id="RU003345"/>
    </source>
</evidence>
<dbReference type="PANTHER" id="PTHR42804">
    <property type="entry name" value="ALDEHYDE DEHYDROGENASE"/>
    <property type="match status" value="1"/>
</dbReference>
<protein>
    <submittedName>
        <fullName evidence="6">3-succinoylsemialdehyde-pyridine dehydrogenase</fullName>
        <ecNumber evidence="6">1.2.1.83</ecNumber>
    </submittedName>
</protein>
<evidence type="ECO:0000313" key="6">
    <source>
        <dbReference type="EMBL" id="MQY20155.1"/>
    </source>
</evidence>
<dbReference type="InterPro" id="IPR015590">
    <property type="entry name" value="Aldehyde_DH_dom"/>
</dbReference>
<keyword evidence="7" id="KW-1185">Reference proteome</keyword>
<dbReference type="InterPro" id="IPR016161">
    <property type="entry name" value="Ald_DH/histidinol_DH"/>
</dbReference>
<dbReference type="Proteomes" id="UP000438448">
    <property type="component" value="Unassembled WGS sequence"/>
</dbReference>
<evidence type="ECO:0000259" key="5">
    <source>
        <dbReference type="Pfam" id="PF00171"/>
    </source>
</evidence>
<comment type="similarity">
    <text evidence="1 4">Belongs to the aldehyde dehydrogenase family.</text>
</comment>
<dbReference type="PANTHER" id="PTHR42804:SF1">
    <property type="entry name" value="ALDEHYDE DEHYDROGENASE-RELATED"/>
    <property type="match status" value="1"/>
</dbReference>
<name>A0A7K0D359_9NOCA</name>
<feature type="active site" evidence="3">
    <location>
        <position position="264"/>
    </location>
</feature>
<dbReference type="AlphaFoldDB" id="A0A7K0D359"/>
<feature type="domain" description="Aldehyde dehydrogenase" evidence="5">
    <location>
        <begin position="21"/>
        <end position="487"/>
    </location>
</feature>
<dbReference type="Gene3D" id="3.40.309.10">
    <property type="entry name" value="Aldehyde Dehydrogenase, Chain A, domain 2"/>
    <property type="match status" value="1"/>
</dbReference>
<dbReference type="InterPro" id="IPR016162">
    <property type="entry name" value="Ald_DH_N"/>
</dbReference>
<dbReference type="EMBL" id="WEGK01000006">
    <property type="protein sequence ID" value="MQY20155.1"/>
    <property type="molecule type" value="Genomic_DNA"/>
</dbReference>
<sequence>MSDTATTDFEPRMLIDGRLTDGEAGRFPVINPATEQVLGEVADASPADMRRAIAAARSAFDHTDWSTDRALRRRCLEQLQDALENDREALREELIAEAGCPRAITFGPQLDAPLSDALKVPAKLIDDYPWETDLGDMYVPVTGRETKRVVWREPVGVVGAIVPWNFPFEVSIHKLAQALAAGNTVVLKPAPDTPFNATRIGRLIAEHTDFPPGVVNIVTAADHLVGEQLTLSPQVDLISFTGSTAVGQRIMEKGAATMKRLFLELGGKSASIVLDDADFGQALLLGLAPCLHAGQGCANPTRLLLPRARYAEGVEFLEAMYRGIEPGDPQDPATLCGPVISARQRDRIRGYIDKGVAEGARLVVGGNTSPFEHGFWVRPTLFADVDNGMTIAQEEIFGPVLAVIAYDDDDDAVRIANDSRYGLAGNVMSASFERSMSVARRLRAGFIGVNGGVAYGADAPFGGYKFSGVGRQNGVAGFDQYTEIKSVGYPVD</sequence>
<organism evidence="6 7">
    <name type="scientific">Nocardia macrotermitis</name>
    <dbReference type="NCBI Taxonomy" id="2585198"/>
    <lineage>
        <taxon>Bacteria</taxon>
        <taxon>Bacillati</taxon>
        <taxon>Actinomycetota</taxon>
        <taxon>Actinomycetes</taxon>
        <taxon>Mycobacteriales</taxon>
        <taxon>Nocardiaceae</taxon>
        <taxon>Nocardia</taxon>
    </lineage>
</organism>
<proteinExistence type="inferred from homology"/>
<dbReference type="Pfam" id="PF00171">
    <property type="entry name" value="Aldedh"/>
    <property type="match status" value="1"/>
</dbReference>
<dbReference type="FunFam" id="3.40.605.10:FF:000007">
    <property type="entry name" value="NAD/NADP-dependent betaine aldehyde dehydrogenase"/>
    <property type="match status" value="1"/>
</dbReference>
<evidence type="ECO:0000256" key="1">
    <source>
        <dbReference type="ARBA" id="ARBA00009986"/>
    </source>
</evidence>
<accession>A0A7K0D359</accession>
<dbReference type="GO" id="GO:0016620">
    <property type="term" value="F:oxidoreductase activity, acting on the aldehyde or oxo group of donors, NAD or NADP as acceptor"/>
    <property type="evidence" value="ECO:0007669"/>
    <property type="project" value="InterPro"/>
</dbReference>
<comment type="caution">
    <text evidence="6">The sequence shown here is derived from an EMBL/GenBank/DDBJ whole genome shotgun (WGS) entry which is preliminary data.</text>
</comment>
<dbReference type="SUPFAM" id="SSF53720">
    <property type="entry name" value="ALDH-like"/>
    <property type="match status" value="1"/>
</dbReference>
<dbReference type="Gene3D" id="3.40.605.10">
    <property type="entry name" value="Aldehyde Dehydrogenase, Chain A, domain 1"/>
    <property type="match status" value="1"/>
</dbReference>
<dbReference type="CDD" id="cd07089">
    <property type="entry name" value="ALDH_CddD-AldA-like"/>
    <property type="match status" value="1"/>
</dbReference>
<reference evidence="6 7" key="1">
    <citation type="submission" date="2019-10" db="EMBL/GenBank/DDBJ databases">
        <title>Nocardia macrotermitis sp. nov. and Nocardia aurantia sp. nov., isolated from the gut of fungus growing-termite Macrotermes natalensis.</title>
        <authorList>
            <person name="Benndorf R."/>
            <person name="Schwitalla J."/>
            <person name="Martin K."/>
            <person name="De Beer W."/>
            <person name="Kaster A.-K."/>
            <person name="Vollmers J."/>
            <person name="Poulsen M."/>
            <person name="Beemelmanns C."/>
        </authorList>
    </citation>
    <scope>NUCLEOTIDE SEQUENCE [LARGE SCALE GENOMIC DNA]</scope>
    <source>
        <strain evidence="6 7">RB20</strain>
    </source>
</reference>
<evidence type="ECO:0000256" key="2">
    <source>
        <dbReference type="ARBA" id="ARBA00023002"/>
    </source>
</evidence>
<evidence type="ECO:0000256" key="3">
    <source>
        <dbReference type="PROSITE-ProRule" id="PRU10007"/>
    </source>
</evidence>
<dbReference type="PROSITE" id="PS00687">
    <property type="entry name" value="ALDEHYDE_DEHYDR_GLU"/>
    <property type="match status" value="1"/>
</dbReference>
<gene>
    <name evidence="6" type="primary">ald_3</name>
    <name evidence="6" type="ORF">NRB20_32510</name>
</gene>
<dbReference type="InterPro" id="IPR029510">
    <property type="entry name" value="Ald_DH_CS_GLU"/>
</dbReference>
<evidence type="ECO:0000313" key="7">
    <source>
        <dbReference type="Proteomes" id="UP000438448"/>
    </source>
</evidence>
<dbReference type="InterPro" id="IPR016163">
    <property type="entry name" value="Ald_DH_C"/>
</dbReference>